<accession>A0AAD5WQ69</accession>
<feature type="repeat" description="ANK" evidence="3">
    <location>
        <begin position="291"/>
        <end position="316"/>
    </location>
</feature>
<dbReference type="AlphaFoldDB" id="A0AAD5WQ69"/>
<dbReference type="Gene3D" id="1.25.40.20">
    <property type="entry name" value="Ankyrin repeat-containing domain"/>
    <property type="match status" value="3"/>
</dbReference>
<evidence type="ECO:0000313" key="4">
    <source>
        <dbReference type="EMBL" id="KAJ2896379.1"/>
    </source>
</evidence>
<organism evidence="4 5">
    <name type="scientific">Zalerion maritima</name>
    <dbReference type="NCBI Taxonomy" id="339359"/>
    <lineage>
        <taxon>Eukaryota</taxon>
        <taxon>Fungi</taxon>
        <taxon>Dikarya</taxon>
        <taxon>Ascomycota</taxon>
        <taxon>Pezizomycotina</taxon>
        <taxon>Sordariomycetes</taxon>
        <taxon>Lulworthiomycetidae</taxon>
        <taxon>Lulworthiales</taxon>
        <taxon>Lulworthiaceae</taxon>
        <taxon>Zalerion</taxon>
    </lineage>
</organism>
<feature type="repeat" description="ANK" evidence="3">
    <location>
        <begin position="258"/>
        <end position="290"/>
    </location>
</feature>
<keyword evidence="1" id="KW-0677">Repeat</keyword>
<dbReference type="PROSITE" id="PS50088">
    <property type="entry name" value="ANK_REPEAT"/>
    <property type="match status" value="2"/>
</dbReference>
<evidence type="ECO:0000256" key="1">
    <source>
        <dbReference type="ARBA" id="ARBA00022737"/>
    </source>
</evidence>
<dbReference type="PROSITE" id="PS50297">
    <property type="entry name" value="ANK_REP_REGION"/>
    <property type="match status" value="2"/>
</dbReference>
<proteinExistence type="predicted"/>
<dbReference type="EMBL" id="JAKWBI020000336">
    <property type="protein sequence ID" value="KAJ2896379.1"/>
    <property type="molecule type" value="Genomic_DNA"/>
</dbReference>
<comment type="caution">
    <text evidence="4">The sequence shown here is derived from an EMBL/GenBank/DDBJ whole genome shotgun (WGS) entry which is preliminary data.</text>
</comment>
<dbReference type="PANTHER" id="PTHR24198:SF165">
    <property type="entry name" value="ANKYRIN REPEAT-CONTAINING PROTEIN-RELATED"/>
    <property type="match status" value="1"/>
</dbReference>
<evidence type="ECO:0000256" key="3">
    <source>
        <dbReference type="PROSITE-ProRule" id="PRU00023"/>
    </source>
</evidence>
<name>A0AAD5WQ69_9PEZI</name>
<dbReference type="InterPro" id="IPR036770">
    <property type="entry name" value="Ankyrin_rpt-contain_sf"/>
</dbReference>
<sequence length="442" mass="47853">MFKSLDYGRYDAALELLETLRGDLESTGDWCAVFPRLISRKCDLNRLGNNHNGMSLLPMAVQVGIPCLAEALLESRANVNHKDHDGRTPLRIAVRADNAAITRVLLARKELGVAANYSQSPLWLAAKHGCNEVIGDLMASNKFYPFCTLQSMVPVIIGNRDQYSRYAKPPALWHDALEERESRNRSLNPRSLETASPLHCAFAHDLRGPVALFTGLQGGSSDHRVESLAFSTQGWELETLDIHSPDACGNTFGFPDTESRTPLHFAAMYGHMGLISALLSQHVDLEVIDKHGDTPLHVAAGRGHEEVVRILAAAGAGPGPSGEHGHAALHHAAAGGYADMMAVLLALAGKRDVGATTHFIAEDLLAKYGADPYLATYGRIITALHIAVHLTAIGAAKILLSYPCIEVNAKDHWGNTPLMAGCKSGKERESMVLRYCGNLPRV</sequence>
<protein>
    <submittedName>
        <fullName evidence="4">Ankyrin repeat domain-containing protein 50</fullName>
    </submittedName>
</protein>
<evidence type="ECO:0000256" key="2">
    <source>
        <dbReference type="ARBA" id="ARBA00023043"/>
    </source>
</evidence>
<dbReference type="SUPFAM" id="SSF48403">
    <property type="entry name" value="Ankyrin repeat"/>
    <property type="match status" value="1"/>
</dbReference>
<reference evidence="4" key="1">
    <citation type="submission" date="2022-07" db="EMBL/GenBank/DDBJ databases">
        <title>Draft genome sequence of Zalerion maritima ATCC 34329, a (micro)plastics degrading marine fungus.</title>
        <authorList>
            <person name="Paco A."/>
            <person name="Goncalves M.F.M."/>
            <person name="Rocha-Santos T.A.P."/>
            <person name="Alves A."/>
        </authorList>
    </citation>
    <scope>NUCLEOTIDE SEQUENCE</scope>
    <source>
        <strain evidence="4">ATCC 34329</strain>
    </source>
</reference>
<keyword evidence="5" id="KW-1185">Reference proteome</keyword>
<gene>
    <name evidence="4" type="ORF">MKZ38_005604</name>
</gene>
<dbReference type="Pfam" id="PF12796">
    <property type="entry name" value="Ank_2"/>
    <property type="match status" value="2"/>
</dbReference>
<dbReference type="Proteomes" id="UP001201980">
    <property type="component" value="Unassembled WGS sequence"/>
</dbReference>
<keyword evidence="2 3" id="KW-0040">ANK repeat</keyword>
<dbReference type="SMART" id="SM00248">
    <property type="entry name" value="ANK"/>
    <property type="match status" value="6"/>
</dbReference>
<evidence type="ECO:0000313" key="5">
    <source>
        <dbReference type="Proteomes" id="UP001201980"/>
    </source>
</evidence>
<dbReference type="InterPro" id="IPR002110">
    <property type="entry name" value="Ankyrin_rpt"/>
</dbReference>
<dbReference type="PANTHER" id="PTHR24198">
    <property type="entry name" value="ANKYRIN REPEAT AND PROTEIN KINASE DOMAIN-CONTAINING PROTEIN"/>
    <property type="match status" value="1"/>
</dbReference>